<dbReference type="InterPro" id="IPR007407">
    <property type="entry name" value="DUF459"/>
</dbReference>
<dbReference type="Gene3D" id="3.40.50.1110">
    <property type="entry name" value="SGNH hydrolase"/>
    <property type="match status" value="1"/>
</dbReference>
<sequence length="378" mass="40740">MRIFRHNSLLQLATAACGFAFTMVLLDSEGLKQWALQLEVSQTSLIAVQLTSRLRQMLAPLGVSAMRQEALAALNRVGWSDDPAQFASAQASLLVNSPHNGNSSAKVPTPETLALTTTAHPSVTRGSIIDDVPQHVSLTPLPQLMTGQRRAMALVGDSMMAVALSDILLRQTAGNSNLQVIRAYRSGTGLARPDVFNWMQEYHAMIADQEPNAIYVAIGANDGQGFVENGTVLAFGTPAWIAVYEERTTAFLNLLTAHGAHVVWIGLPPMKSGIYNAKIAQINRIAYSVVSRNPLAVWWNPATYIGDATGAYRDFGQTSDSRTVRLRAQDGIHLSDDGAALLAPALLRWLNTPKPDAAQIAPTESLGSPKEEHATGLR</sequence>
<keyword evidence="3" id="KW-1185">Reference proteome</keyword>
<dbReference type="Pfam" id="PF04311">
    <property type="entry name" value="DUF459"/>
    <property type="match status" value="1"/>
</dbReference>
<protein>
    <submittedName>
        <fullName evidence="2">DUF459 domain-containing protein</fullName>
    </submittedName>
</protein>
<gene>
    <name evidence="2" type="ORF">ACFPT7_11395</name>
</gene>
<evidence type="ECO:0000313" key="2">
    <source>
        <dbReference type="EMBL" id="MFC5862899.1"/>
    </source>
</evidence>
<feature type="region of interest" description="Disordered" evidence="1">
    <location>
        <begin position="358"/>
        <end position="378"/>
    </location>
</feature>
<comment type="caution">
    <text evidence="2">The sequence shown here is derived from an EMBL/GenBank/DDBJ whole genome shotgun (WGS) entry which is preliminary data.</text>
</comment>
<dbReference type="SUPFAM" id="SSF52266">
    <property type="entry name" value="SGNH hydrolase"/>
    <property type="match status" value="1"/>
</dbReference>
<dbReference type="InterPro" id="IPR036514">
    <property type="entry name" value="SGNH_hydro_sf"/>
</dbReference>
<name>A0ABW1EG10_9BACT</name>
<organism evidence="2 3">
    <name type="scientific">Acidicapsa dinghuensis</name>
    <dbReference type="NCBI Taxonomy" id="2218256"/>
    <lineage>
        <taxon>Bacteria</taxon>
        <taxon>Pseudomonadati</taxon>
        <taxon>Acidobacteriota</taxon>
        <taxon>Terriglobia</taxon>
        <taxon>Terriglobales</taxon>
        <taxon>Acidobacteriaceae</taxon>
        <taxon>Acidicapsa</taxon>
    </lineage>
</organism>
<reference evidence="3" key="1">
    <citation type="journal article" date="2019" name="Int. J. Syst. Evol. Microbiol.">
        <title>The Global Catalogue of Microorganisms (GCM) 10K type strain sequencing project: providing services to taxonomists for standard genome sequencing and annotation.</title>
        <authorList>
            <consortium name="The Broad Institute Genomics Platform"/>
            <consortium name="The Broad Institute Genome Sequencing Center for Infectious Disease"/>
            <person name="Wu L."/>
            <person name="Ma J."/>
        </authorList>
    </citation>
    <scope>NUCLEOTIDE SEQUENCE [LARGE SCALE GENOMIC DNA]</scope>
    <source>
        <strain evidence="3">JCM 4087</strain>
    </source>
</reference>
<accession>A0ABW1EG10</accession>
<dbReference type="Proteomes" id="UP001596091">
    <property type="component" value="Unassembled WGS sequence"/>
</dbReference>
<feature type="compositionally biased region" description="Basic and acidic residues" evidence="1">
    <location>
        <begin position="369"/>
        <end position="378"/>
    </location>
</feature>
<evidence type="ECO:0000313" key="3">
    <source>
        <dbReference type="Proteomes" id="UP001596091"/>
    </source>
</evidence>
<proteinExistence type="predicted"/>
<dbReference type="EMBL" id="JBHSPH010000003">
    <property type="protein sequence ID" value="MFC5862899.1"/>
    <property type="molecule type" value="Genomic_DNA"/>
</dbReference>
<evidence type="ECO:0000256" key="1">
    <source>
        <dbReference type="SAM" id="MobiDB-lite"/>
    </source>
</evidence>
<dbReference type="PROSITE" id="PS51257">
    <property type="entry name" value="PROKAR_LIPOPROTEIN"/>
    <property type="match status" value="1"/>
</dbReference>
<dbReference type="RefSeq" id="WP_263339013.1">
    <property type="nucleotide sequence ID" value="NZ_JAGSYH010000005.1"/>
</dbReference>